<dbReference type="PANTHER" id="PTHR47162">
    <property type="entry name" value="OS02G0192300 PROTEIN"/>
    <property type="match status" value="1"/>
</dbReference>
<dbReference type="AlphaFoldDB" id="A0AAV5E7Z1"/>
<keyword evidence="3" id="KW-0862">Zinc</keyword>
<dbReference type="InterPro" id="IPR019787">
    <property type="entry name" value="Znf_PHD-finger"/>
</dbReference>
<evidence type="ECO:0000313" key="6">
    <source>
        <dbReference type="EMBL" id="GJN18630.1"/>
    </source>
</evidence>
<proteinExistence type="predicted"/>
<evidence type="ECO:0000256" key="4">
    <source>
        <dbReference type="PROSITE-ProRule" id="PRU00146"/>
    </source>
</evidence>
<feature type="domain" description="PHD-type" evidence="5">
    <location>
        <begin position="113"/>
        <end position="163"/>
    </location>
</feature>
<dbReference type="PROSITE" id="PS01359">
    <property type="entry name" value="ZF_PHD_1"/>
    <property type="match status" value="2"/>
</dbReference>
<protein>
    <recommendedName>
        <fullName evidence="5">PHD-type domain-containing protein</fullName>
    </recommendedName>
</protein>
<dbReference type="InterPro" id="IPR011011">
    <property type="entry name" value="Znf_FYVE_PHD"/>
</dbReference>
<organism evidence="6 7">
    <name type="scientific">Eleusine coracana subsp. coracana</name>
    <dbReference type="NCBI Taxonomy" id="191504"/>
    <lineage>
        <taxon>Eukaryota</taxon>
        <taxon>Viridiplantae</taxon>
        <taxon>Streptophyta</taxon>
        <taxon>Embryophyta</taxon>
        <taxon>Tracheophyta</taxon>
        <taxon>Spermatophyta</taxon>
        <taxon>Magnoliopsida</taxon>
        <taxon>Liliopsida</taxon>
        <taxon>Poales</taxon>
        <taxon>Poaceae</taxon>
        <taxon>PACMAD clade</taxon>
        <taxon>Chloridoideae</taxon>
        <taxon>Cynodonteae</taxon>
        <taxon>Eleusininae</taxon>
        <taxon>Eleusine</taxon>
    </lineage>
</organism>
<evidence type="ECO:0000259" key="5">
    <source>
        <dbReference type="PROSITE" id="PS50016"/>
    </source>
</evidence>
<dbReference type="PANTHER" id="PTHR47162:SF9">
    <property type="entry name" value="PHD FINGER PROTEIN EHD3-LIKE"/>
    <property type="match status" value="1"/>
</dbReference>
<reference evidence="6" key="2">
    <citation type="submission" date="2021-12" db="EMBL/GenBank/DDBJ databases">
        <title>Resequencing data analysis of finger millet.</title>
        <authorList>
            <person name="Hatakeyama M."/>
            <person name="Aluri S."/>
            <person name="Balachadran M.T."/>
            <person name="Sivarajan S.R."/>
            <person name="Poveda L."/>
            <person name="Shimizu-Inatsugi R."/>
            <person name="Schlapbach R."/>
            <person name="Sreeman S.M."/>
            <person name="Shimizu K.K."/>
        </authorList>
    </citation>
    <scope>NUCLEOTIDE SEQUENCE</scope>
</reference>
<dbReference type="Gene3D" id="3.30.40.10">
    <property type="entry name" value="Zinc/RING finger domain, C3HC4 (zinc finger)"/>
    <property type="match status" value="1"/>
</dbReference>
<sequence length="216" mass="25004">MVLVEYQPKGLHENYVACDRLEVCNSPKFQDTPNDNSTAIILNNVGAEEDSELPEIDTVGSCKICGNPEEEDKRFLTCGHVHCLHKYYHICCLQSKQIASDIQRDKPCWYCPSCICRVCLSDKDDDLTILCDGCDEAYHLYCITPRRTSIPKWQWYCSSCSTKRAKDGIRQYERRRLKLHRNVHTRLQRKKYDGIDLLLYAADKLRADEELVSCTN</sequence>
<gene>
    <name evidence="6" type="primary">gb05807</name>
    <name evidence="6" type="ORF">PR202_gb05807</name>
</gene>
<dbReference type="InterPro" id="IPR013083">
    <property type="entry name" value="Znf_RING/FYVE/PHD"/>
</dbReference>
<dbReference type="GO" id="GO:0008270">
    <property type="term" value="F:zinc ion binding"/>
    <property type="evidence" value="ECO:0007669"/>
    <property type="project" value="UniProtKB-KW"/>
</dbReference>
<dbReference type="SUPFAM" id="SSF57903">
    <property type="entry name" value="FYVE/PHD zinc finger"/>
    <property type="match status" value="2"/>
</dbReference>
<dbReference type="EMBL" id="BQKI01000073">
    <property type="protein sequence ID" value="GJN18630.1"/>
    <property type="molecule type" value="Genomic_DNA"/>
</dbReference>
<dbReference type="InterPro" id="IPR019786">
    <property type="entry name" value="Zinc_finger_PHD-type_CS"/>
</dbReference>
<feature type="domain" description="PHD-type" evidence="5">
    <location>
        <begin position="59"/>
        <end position="117"/>
    </location>
</feature>
<evidence type="ECO:0000256" key="3">
    <source>
        <dbReference type="ARBA" id="ARBA00022833"/>
    </source>
</evidence>
<comment type="caution">
    <text evidence="6">The sequence shown here is derived from an EMBL/GenBank/DDBJ whole genome shotgun (WGS) entry which is preliminary data.</text>
</comment>
<keyword evidence="1" id="KW-0479">Metal-binding</keyword>
<dbReference type="PROSITE" id="PS50016">
    <property type="entry name" value="ZF_PHD_2"/>
    <property type="match status" value="2"/>
</dbReference>
<evidence type="ECO:0000313" key="7">
    <source>
        <dbReference type="Proteomes" id="UP001054889"/>
    </source>
</evidence>
<accession>A0AAV5E7Z1</accession>
<name>A0AAV5E7Z1_ELECO</name>
<dbReference type="InterPro" id="IPR001965">
    <property type="entry name" value="Znf_PHD"/>
</dbReference>
<dbReference type="Pfam" id="PF00628">
    <property type="entry name" value="PHD"/>
    <property type="match status" value="1"/>
</dbReference>
<evidence type="ECO:0000256" key="1">
    <source>
        <dbReference type="ARBA" id="ARBA00022723"/>
    </source>
</evidence>
<evidence type="ECO:0000256" key="2">
    <source>
        <dbReference type="ARBA" id="ARBA00022771"/>
    </source>
</evidence>
<reference evidence="6" key="1">
    <citation type="journal article" date="2018" name="DNA Res.">
        <title>Multiple hybrid de novo genome assembly of finger millet, an orphan allotetraploid crop.</title>
        <authorList>
            <person name="Hatakeyama M."/>
            <person name="Aluri S."/>
            <person name="Balachadran M.T."/>
            <person name="Sivarajan S.R."/>
            <person name="Patrignani A."/>
            <person name="Gruter S."/>
            <person name="Poveda L."/>
            <person name="Shimizu-Inatsugi R."/>
            <person name="Baeten J."/>
            <person name="Francoijs K.J."/>
            <person name="Nataraja K.N."/>
            <person name="Reddy Y.A.N."/>
            <person name="Phadnis S."/>
            <person name="Ravikumar R.L."/>
            <person name="Schlapbach R."/>
            <person name="Sreeman S.M."/>
            <person name="Shimizu K.K."/>
        </authorList>
    </citation>
    <scope>NUCLEOTIDE SEQUENCE</scope>
</reference>
<keyword evidence="2 4" id="KW-0863">Zinc-finger</keyword>
<keyword evidence="7" id="KW-1185">Reference proteome</keyword>
<dbReference type="SMART" id="SM00249">
    <property type="entry name" value="PHD"/>
    <property type="match status" value="2"/>
</dbReference>
<dbReference type="Proteomes" id="UP001054889">
    <property type="component" value="Unassembled WGS sequence"/>
</dbReference>